<gene>
    <name evidence="1" type="ORF">ENP55_05045</name>
</gene>
<name>A0A7C2FR86_9CREN</name>
<proteinExistence type="predicted"/>
<protein>
    <submittedName>
        <fullName evidence="1">Uncharacterized protein</fullName>
    </submittedName>
</protein>
<accession>A0A7C2FR86</accession>
<sequence length="115" mass="12994">MRELYDEWVDKLRRALAVAFTRELYWSSNRKLAADDLVNVSRPEVIGAWLLAKASIGRVGLPSNPLGAGMANAGEISSFISKTGKGILNKFENEANMLFNDNDYWEMINRLKTRD</sequence>
<reference evidence="1" key="1">
    <citation type="journal article" date="2020" name="mSystems">
        <title>Genome- and Community-Level Interaction Insights into Carbon Utilization and Element Cycling Functions of Hydrothermarchaeota in Hydrothermal Sediment.</title>
        <authorList>
            <person name="Zhou Z."/>
            <person name="Liu Y."/>
            <person name="Xu W."/>
            <person name="Pan J."/>
            <person name="Luo Z.H."/>
            <person name="Li M."/>
        </authorList>
    </citation>
    <scope>NUCLEOTIDE SEQUENCE [LARGE SCALE GENOMIC DNA]</scope>
    <source>
        <strain evidence="1">SpSt-23</strain>
    </source>
</reference>
<comment type="caution">
    <text evidence="1">The sequence shown here is derived from an EMBL/GenBank/DDBJ whole genome shotgun (WGS) entry which is preliminary data.</text>
</comment>
<dbReference type="EMBL" id="DSJT01000024">
    <property type="protein sequence ID" value="HEF87643.1"/>
    <property type="molecule type" value="Genomic_DNA"/>
</dbReference>
<evidence type="ECO:0000313" key="1">
    <source>
        <dbReference type="EMBL" id="HEF87643.1"/>
    </source>
</evidence>
<organism evidence="1">
    <name type="scientific">Thermosphaera aggregans</name>
    <dbReference type="NCBI Taxonomy" id="54254"/>
    <lineage>
        <taxon>Archaea</taxon>
        <taxon>Thermoproteota</taxon>
        <taxon>Thermoprotei</taxon>
        <taxon>Desulfurococcales</taxon>
        <taxon>Desulfurococcaceae</taxon>
        <taxon>Thermosphaera</taxon>
    </lineage>
</organism>
<dbReference type="AlphaFoldDB" id="A0A7C2FR86"/>